<proteinExistence type="predicted"/>
<dbReference type="EMBL" id="JABBPN010000012">
    <property type="protein sequence ID" value="NMO96837.1"/>
    <property type="molecule type" value="Genomic_DNA"/>
</dbReference>
<organism evidence="2 3">
    <name type="scientific">Paenibacillus lemnae</name>
    <dbReference type="NCBI Taxonomy" id="1330551"/>
    <lineage>
        <taxon>Bacteria</taxon>
        <taxon>Bacillati</taxon>
        <taxon>Bacillota</taxon>
        <taxon>Bacilli</taxon>
        <taxon>Bacillales</taxon>
        <taxon>Paenibacillaceae</taxon>
        <taxon>Paenibacillus</taxon>
    </lineage>
</organism>
<comment type="caution">
    <text evidence="2">The sequence shown here is derived from an EMBL/GenBank/DDBJ whole genome shotgun (WGS) entry which is preliminary data.</text>
</comment>
<dbReference type="AlphaFoldDB" id="A0A848M782"/>
<feature type="chain" id="PRO_5039545381" evidence="1">
    <location>
        <begin position="27"/>
        <end position="153"/>
    </location>
</feature>
<dbReference type="Proteomes" id="UP000565468">
    <property type="component" value="Unassembled WGS sequence"/>
</dbReference>
<protein>
    <submittedName>
        <fullName evidence="2">Uncharacterized protein</fullName>
    </submittedName>
</protein>
<reference evidence="2 3" key="1">
    <citation type="submission" date="2020-04" db="EMBL/GenBank/DDBJ databases">
        <title>Paenibacillus algicola sp. nov., a novel marine bacterium producing alginate lyase.</title>
        <authorList>
            <person name="Huang H."/>
        </authorList>
    </citation>
    <scope>NUCLEOTIDE SEQUENCE [LARGE SCALE GENOMIC DNA]</scope>
    <source>
        <strain evidence="2 3">L7-75</strain>
    </source>
</reference>
<evidence type="ECO:0000313" key="3">
    <source>
        <dbReference type="Proteomes" id="UP000565468"/>
    </source>
</evidence>
<evidence type="ECO:0000256" key="1">
    <source>
        <dbReference type="SAM" id="SignalP"/>
    </source>
</evidence>
<keyword evidence="1" id="KW-0732">Signal</keyword>
<name>A0A848M782_PAELE</name>
<evidence type="ECO:0000313" key="2">
    <source>
        <dbReference type="EMBL" id="NMO96837.1"/>
    </source>
</evidence>
<accession>A0A848M782</accession>
<keyword evidence="3" id="KW-1185">Reference proteome</keyword>
<sequence length="153" mass="16253">MNRVMKTMMSLLMAVAAIFNVLPIAAATQNNSTPTPESGIIKPYAQGSPNKDVLVVYGNPSAIVPAFSIPAHYGWVKVWVKNNGKDTITVTVTKGTETGVVKMQFKVAPGQQGYKLASSPWAMGNHVVSISPGQGYPVKAQLNVKLAGVKTKL</sequence>
<dbReference type="RefSeq" id="WP_169505621.1">
    <property type="nucleotide sequence ID" value="NZ_JABBPN010000012.1"/>
</dbReference>
<feature type="signal peptide" evidence="1">
    <location>
        <begin position="1"/>
        <end position="26"/>
    </location>
</feature>
<gene>
    <name evidence="2" type="ORF">HII30_13810</name>
</gene>